<dbReference type="CDD" id="cd00009">
    <property type="entry name" value="AAA"/>
    <property type="match status" value="1"/>
</dbReference>
<dbReference type="AlphaFoldDB" id="C7R3B4"/>
<dbReference type="KEGG" id="jde:Jden_0994"/>
<dbReference type="PANTHER" id="PTHR32039:SF7">
    <property type="entry name" value="COMPETENCE PROTEIN COMM"/>
    <property type="match status" value="1"/>
</dbReference>
<feature type="domain" description="Magnesium chelatase ChlI-like catalytic" evidence="2">
    <location>
        <begin position="201"/>
        <end position="317"/>
    </location>
</feature>
<accession>C7R3B4</accession>
<dbReference type="RefSeq" id="WP_015771278.1">
    <property type="nucleotide sequence ID" value="NC_013174.1"/>
</dbReference>
<dbReference type="HOGENOM" id="CLU_026145_0_0_11"/>
<name>C7R3B4_JONDD</name>
<dbReference type="EMBL" id="CP001706">
    <property type="protein sequence ID" value="ACV08650.1"/>
    <property type="molecule type" value="Genomic_DNA"/>
</dbReference>
<dbReference type="InterPro" id="IPR000523">
    <property type="entry name" value="Mg_chelatse_chII-like_cat_dom"/>
</dbReference>
<dbReference type="PANTHER" id="PTHR32039">
    <property type="entry name" value="MAGNESIUM-CHELATASE SUBUNIT CHLI"/>
    <property type="match status" value="1"/>
</dbReference>
<keyword evidence="4" id="KW-1185">Reference proteome</keyword>
<dbReference type="InterPro" id="IPR045006">
    <property type="entry name" value="CHLI-like"/>
</dbReference>
<dbReference type="eggNOG" id="COG0606">
    <property type="taxonomic scope" value="Bacteria"/>
</dbReference>
<dbReference type="Pfam" id="PF01078">
    <property type="entry name" value="Mg_chelatase"/>
    <property type="match status" value="1"/>
</dbReference>
<dbReference type="SUPFAM" id="SSF54211">
    <property type="entry name" value="Ribosomal protein S5 domain 2-like"/>
    <property type="match status" value="1"/>
</dbReference>
<dbReference type="InterPro" id="IPR020568">
    <property type="entry name" value="Ribosomal_Su5_D2-typ_SF"/>
</dbReference>
<dbReference type="Proteomes" id="UP000000628">
    <property type="component" value="Chromosome"/>
</dbReference>
<evidence type="ECO:0000256" key="1">
    <source>
        <dbReference type="SAM" id="MobiDB-lite"/>
    </source>
</evidence>
<dbReference type="GO" id="GO:0005524">
    <property type="term" value="F:ATP binding"/>
    <property type="evidence" value="ECO:0007669"/>
    <property type="project" value="InterPro"/>
</dbReference>
<reference evidence="3 4" key="1">
    <citation type="journal article" date="2009" name="Stand. Genomic Sci.">
        <title>Complete genome sequence of Jonesia denitrificans type strain (Prevot 55134).</title>
        <authorList>
            <person name="Pukall R."/>
            <person name="Gehrich-Schroter G."/>
            <person name="Lapidus A."/>
            <person name="Nolan M."/>
            <person name="Glavina Del Rio T."/>
            <person name="Lucas S."/>
            <person name="Chen F."/>
            <person name="Tice H."/>
            <person name="Pitluck S."/>
            <person name="Cheng J.F."/>
            <person name="Copeland A."/>
            <person name="Saunders E."/>
            <person name="Brettin T."/>
            <person name="Detter J.C."/>
            <person name="Bruce D."/>
            <person name="Goodwin L."/>
            <person name="Pati A."/>
            <person name="Ivanova N."/>
            <person name="Mavromatis K."/>
            <person name="Ovchinnikova G."/>
            <person name="Chen A."/>
            <person name="Palaniappan K."/>
            <person name="Land M."/>
            <person name="Hauser L."/>
            <person name="Chang Y.J."/>
            <person name="Jeffries C.D."/>
            <person name="Chain P."/>
            <person name="Goker M."/>
            <person name="Bristow J."/>
            <person name="Eisen J.A."/>
            <person name="Markowitz V."/>
            <person name="Hugenholtz P."/>
            <person name="Kyrpides N.C."/>
            <person name="Klenk H.P."/>
            <person name="Han C."/>
        </authorList>
    </citation>
    <scope>NUCLEOTIDE SEQUENCE [LARGE SCALE GENOMIC DNA]</scope>
    <source>
        <strain evidence="4">ATCC 14870 / DSM 20603 / BCRC 15368 / CIP 55.134 / JCM 11481 / NBRC 15587 / NCTC 10816 / Prevot 55134</strain>
    </source>
</reference>
<feature type="region of interest" description="Disordered" evidence="1">
    <location>
        <begin position="166"/>
        <end position="205"/>
    </location>
</feature>
<gene>
    <name evidence="3" type="ordered locus">Jden_0994</name>
</gene>
<dbReference type="Gene3D" id="3.40.50.300">
    <property type="entry name" value="P-loop containing nucleotide triphosphate hydrolases"/>
    <property type="match status" value="1"/>
</dbReference>
<sequence length="340" mass="35287">MTLGHAQAMSLLGLDGHHVVVEAHLANALPGFTIVGLPDASLTEAKERVRAAIASCGLTLPPRKIVVNLAPASLPKSGSGFDLAIAVAVLRASGILSDEHNDTIYLGELSLDGTLQPIRGILPALHAAQEAGHTRAVVPHGNAIEARLVPGLAITDVSHLQELLPHQQSVAPRAPNSAHASTRTRERTPTQCTSKPTSPPDMSDVIGQVSARHALEVAAAGGHNLLFVGPPGTGKTMLAERMSTILPPLTDEQAVSVTSIHSLSGTLNPTQGLITQPPFEAPHHTATPAAIIGGGSGTPRPGAASRAHHGVLFLDEARRNIITPWLRGPRVCDRKGVASN</sequence>
<proteinExistence type="predicted"/>
<evidence type="ECO:0000313" key="3">
    <source>
        <dbReference type="EMBL" id="ACV08650.1"/>
    </source>
</evidence>
<feature type="region of interest" description="Disordered" evidence="1">
    <location>
        <begin position="281"/>
        <end position="305"/>
    </location>
</feature>
<dbReference type="STRING" id="471856.Jden_0994"/>
<evidence type="ECO:0000313" key="4">
    <source>
        <dbReference type="Proteomes" id="UP000000628"/>
    </source>
</evidence>
<dbReference type="InterPro" id="IPR014721">
    <property type="entry name" value="Ribsml_uS5_D2-typ_fold_subgr"/>
</dbReference>
<dbReference type="InterPro" id="IPR027417">
    <property type="entry name" value="P-loop_NTPase"/>
</dbReference>
<evidence type="ECO:0000259" key="2">
    <source>
        <dbReference type="Pfam" id="PF01078"/>
    </source>
</evidence>
<organism evidence="3 4">
    <name type="scientific">Jonesia denitrificans (strain ATCC 14870 / DSM 20603 / BCRC 15368 / CIP 55.134 / JCM 11481 / NBRC 15587 / NCTC 10816 / Prevot 55134)</name>
    <name type="common">Listeria denitrificans</name>
    <dbReference type="NCBI Taxonomy" id="471856"/>
    <lineage>
        <taxon>Bacteria</taxon>
        <taxon>Bacillati</taxon>
        <taxon>Actinomycetota</taxon>
        <taxon>Actinomycetes</taxon>
        <taxon>Micrococcales</taxon>
        <taxon>Jonesiaceae</taxon>
        <taxon>Jonesia</taxon>
    </lineage>
</organism>
<dbReference type="Gene3D" id="3.30.230.10">
    <property type="match status" value="1"/>
</dbReference>
<dbReference type="SUPFAM" id="SSF52540">
    <property type="entry name" value="P-loop containing nucleoside triphosphate hydrolases"/>
    <property type="match status" value="1"/>
</dbReference>
<protein>
    <submittedName>
        <fullName evidence="3">Magnesium chelatase ChlI subunit</fullName>
    </submittedName>
</protein>
<dbReference type="Pfam" id="PF13541">
    <property type="entry name" value="ChlI"/>
    <property type="match status" value="1"/>
</dbReference>